<dbReference type="PANTHER" id="PTHR48475:SF1">
    <property type="entry name" value="RNASE H TYPE-1 DOMAIN-CONTAINING PROTEIN"/>
    <property type="match status" value="1"/>
</dbReference>
<dbReference type="AlphaFoldDB" id="A0AAV7EC26"/>
<comment type="caution">
    <text evidence="2">The sequence shown here is derived from an EMBL/GenBank/DDBJ whole genome shotgun (WGS) entry which is preliminary data.</text>
</comment>
<gene>
    <name evidence="2" type="ORF">H6P81_012421</name>
</gene>
<feature type="region of interest" description="Disordered" evidence="1">
    <location>
        <begin position="358"/>
        <end position="378"/>
    </location>
</feature>
<evidence type="ECO:0008006" key="4">
    <source>
        <dbReference type="Google" id="ProtNLM"/>
    </source>
</evidence>
<organism evidence="2 3">
    <name type="scientific">Aristolochia fimbriata</name>
    <name type="common">White veined hardy Dutchman's pipe vine</name>
    <dbReference type="NCBI Taxonomy" id="158543"/>
    <lineage>
        <taxon>Eukaryota</taxon>
        <taxon>Viridiplantae</taxon>
        <taxon>Streptophyta</taxon>
        <taxon>Embryophyta</taxon>
        <taxon>Tracheophyta</taxon>
        <taxon>Spermatophyta</taxon>
        <taxon>Magnoliopsida</taxon>
        <taxon>Magnoliidae</taxon>
        <taxon>Piperales</taxon>
        <taxon>Aristolochiaceae</taxon>
        <taxon>Aristolochia</taxon>
    </lineage>
</organism>
<dbReference type="EMBL" id="JAINDJ010000005">
    <property type="protein sequence ID" value="KAG9446293.1"/>
    <property type="molecule type" value="Genomic_DNA"/>
</dbReference>
<protein>
    <recommendedName>
        <fullName evidence="4">RNase H type-1 domain-containing protein</fullName>
    </recommendedName>
</protein>
<sequence length="378" mass="43564">MAIEMGLSQLEIFGDSARVIKQIIGDFEVEKKTSSCHIKKRLKDCCKNFKCHPRACTRAAIPKRTRLAGSLQVRYAEARPERIPISRKVGSAYLGEILEEEETNLVSVYAIEEEDWQLHQNSACSTTRCTDDPTTGSYSKVVSKEEGQAILAEAHGRDLRCPSSGPKLHLQVKQLGYYWPTMLRGRDRIALYIQRWPPRHSKLGNGHHRSNQPKVVGKSPDISWLPRSIFLSGRKRQLIKKSKLPPWSISFGHKSCIEIRIRREDAHGIQPCRQWLGEAFNKTLCKILKKTSRGNKKDWHEKARRSTVGIQDYVPNANKSTPYSLVYTAWKLCAHRKFKFHRHAKLLFEKDSRKRKISDSRKELESLDEKRLEAQRKA</sequence>
<dbReference type="PANTHER" id="PTHR48475">
    <property type="entry name" value="RIBONUCLEASE H"/>
    <property type="match status" value="1"/>
</dbReference>
<name>A0AAV7EC26_ARIFI</name>
<evidence type="ECO:0000256" key="1">
    <source>
        <dbReference type="SAM" id="MobiDB-lite"/>
    </source>
</evidence>
<proteinExistence type="predicted"/>
<dbReference type="Proteomes" id="UP000825729">
    <property type="component" value="Unassembled WGS sequence"/>
</dbReference>
<accession>A0AAV7EC26</accession>
<keyword evidence="3" id="KW-1185">Reference proteome</keyword>
<evidence type="ECO:0000313" key="3">
    <source>
        <dbReference type="Proteomes" id="UP000825729"/>
    </source>
</evidence>
<reference evidence="2 3" key="1">
    <citation type="submission" date="2021-07" db="EMBL/GenBank/DDBJ databases">
        <title>The Aristolochia fimbriata genome: insights into angiosperm evolution, floral development and chemical biosynthesis.</title>
        <authorList>
            <person name="Jiao Y."/>
        </authorList>
    </citation>
    <scope>NUCLEOTIDE SEQUENCE [LARGE SCALE GENOMIC DNA]</scope>
    <source>
        <strain evidence="2">IBCAS-2021</strain>
        <tissue evidence="2">Leaf</tissue>
    </source>
</reference>
<evidence type="ECO:0000313" key="2">
    <source>
        <dbReference type="EMBL" id="KAG9446293.1"/>
    </source>
</evidence>